<organism evidence="2 3">
    <name type="scientific">Clostridium boliviensis</name>
    <dbReference type="NCBI Taxonomy" id="318465"/>
    <lineage>
        <taxon>Bacteria</taxon>
        <taxon>Bacillati</taxon>
        <taxon>Bacillota</taxon>
        <taxon>Clostridia</taxon>
        <taxon>Eubacteriales</taxon>
        <taxon>Clostridiaceae</taxon>
        <taxon>Clostridium</taxon>
    </lineage>
</organism>
<keyword evidence="3" id="KW-1185">Reference proteome</keyword>
<dbReference type="PANTHER" id="PTHR43777:SF1">
    <property type="entry name" value="MOLYBDENUM COFACTOR CYTIDYLYLTRANSFERASE"/>
    <property type="match status" value="1"/>
</dbReference>
<dbReference type="SUPFAM" id="SSF53448">
    <property type="entry name" value="Nucleotide-diphospho-sugar transferases"/>
    <property type="match status" value="1"/>
</dbReference>
<dbReference type="Pfam" id="PF12804">
    <property type="entry name" value="NTP_transf_3"/>
    <property type="match status" value="1"/>
</dbReference>
<proteinExistence type="predicted"/>
<comment type="caution">
    <text evidence="2">The sequence shown here is derived from an EMBL/GenBank/DDBJ whole genome shotgun (WGS) entry which is preliminary data.</text>
</comment>
<dbReference type="InterPro" id="IPR029044">
    <property type="entry name" value="Nucleotide-diphossugar_trans"/>
</dbReference>
<gene>
    <name evidence="2" type="ORF">RZO55_04225</name>
</gene>
<dbReference type="Gene3D" id="3.90.550.10">
    <property type="entry name" value="Spore Coat Polysaccharide Biosynthesis Protein SpsA, Chain A"/>
    <property type="match status" value="1"/>
</dbReference>
<dbReference type="EMBL" id="JAWONS010000099">
    <property type="protein sequence ID" value="MDW2796785.1"/>
    <property type="molecule type" value="Genomic_DNA"/>
</dbReference>
<feature type="domain" description="MobA-like NTP transferase" evidence="1">
    <location>
        <begin position="11"/>
        <end position="173"/>
    </location>
</feature>
<sequence length="210" mass="23489">MLHNQQTLSSLILAAGLSSRMGNFKPLMPFREKTLIENTIDSVLSGGAQTAVVVTGFKSEELEDFLKKCYGNRILLVKNQHFKETDMMTSIKTGCYALPPCDAFFLLPGDMPMICPSTFEKLIKARCPDIPGVVIPTLNGYRKHPPLIDGRLIADILSFQGNGGLRQLWRQREELIHTVPVDDEGVTIDLDTRQDYQTCRQNYEISGGKL</sequence>
<evidence type="ECO:0000313" key="3">
    <source>
        <dbReference type="Proteomes" id="UP001276854"/>
    </source>
</evidence>
<reference evidence="2 3" key="1">
    <citation type="submission" date="2023-10" db="EMBL/GenBank/DDBJ databases">
        <title>A novel Glycoside Hydrolase 43-Like Enzyme from Clostrdium boliviensis is an Endo-xylanase, and a Candidate for Xylooligosaccharides Production from Different Xylan Substrates.</title>
        <authorList>
            <person name="Alvarez M.T."/>
            <person name="Rocabado-Villegas L.R."/>
            <person name="Salas-Veizaga D.M."/>
            <person name="Linares-Pasten J.A."/>
            <person name="Gudmundsdottir E.E."/>
            <person name="Hreggvidsson G.O."/>
            <person name="Adlercreutz P."/>
            <person name="Nordberg Karlsson E."/>
        </authorList>
    </citation>
    <scope>NUCLEOTIDE SEQUENCE [LARGE SCALE GENOMIC DNA]</scope>
    <source>
        <strain evidence="2 3">E-1</strain>
    </source>
</reference>
<dbReference type="CDD" id="cd04182">
    <property type="entry name" value="GT_2_like_f"/>
    <property type="match status" value="1"/>
</dbReference>
<dbReference type="PANTHER" id="PTHR43777">
    <property type="entry name" value="MOLYBDENUM COFACTOR CYTIDYLYLTRANSFERASE"/>
    <property type="match status" value="1"/>
</dbReference>
<dbReference type="Proteomes" id="UP001276854">
    <property type="component" value="Unassembled WGS sequence"/>
</dbReference>
<dbReference type="InterPro" id="IPR025877">
    <property type="entry name" value="MobA-like_NTP_Trfase"/>
</dbReference>
<accession>A0ABU4GIG4</accession>
<protein>
    <submittedName>
        <fullName evidence="2">Nucleotidyltransferase family protein</fullName>
    </submittedName>
</protein>
<evidence type="ECO:0000313" key="2">
    <source>
        <dbReference type="EMBL" id="MDW2796785.1"/>
    </source>
</evidence>
<evidence type="ECO:0000259" key="1">
    <source>
        <dbReference type="Pfam" id="PF12804"/>
    </source>
</evidence>
<name>A0ABU4GIG4_9CLOT</name>